<sequence>MARLRQLYATAAYRRSINPKWFDEADLSTDSELLTDDTFSSWDTDDMLSTDNEGDGMDIDTTEDPTTLNEAMQKCNSMIGNLVECCLSNITRQQEILRLIQTKEKNSRSTRREELLQEFQNLQQNLVTYIEDFSIELRVQLDFAQFSENENQIITPERAQNLRDLLENLETSFYRDATELGKLAAALRHRPDSPPSNSSQDTVAVIAKSSSRRLRSQKQRGEMFRCNGCSVSFLKKEHLDRHDATRHSNRETQGPQECEICEMSFEKPIKLAIHMRRHAGEDFY</sequence>
<evidence type="ECO:0000313" key="9">
    <source>
        <dbReference type="EMBL" id="CCX09681.1"/>
    </source>
</evidence>
<dbReference type="InterPro" id="IPR051643">
    <property type="entry name" value="Transcr_Reg_ZincFinger"/>
</dbReference>
<evidence type="ECO:0000259" key="8">
    <source>
        <dbReference type="PROSITE" id="PS50157"/>
    </source>
</evidence>
<dbReference type="Proteomes" id="UP000018144">
    <property type="component" value="Unassembled WGS sequence"/>
</dbReference>
<feature type="domain" description="C2H2-type" evidence="8">
    <location>
        <begin position="224"/>
        <end position="252"/>
    </location>
</feature>
<dbReference type="STRING" id="1076935.U4L211"/>
<dbReference type="GO" id="GO:0000981">
    <property type="term" value="F:DNA-binding transcription factor activity, RNA polymerase II-specific"/>
    <property type="evidence" value="ECO:0007669"/>
    <property type="project" value="TreeGrafter"/>
</dbReference>
<dbReference type="GO" id="GO:0005634">
    <property type="term" value="C:nucleus"/>
    <property type="evidence" value="ECO:0007669"/>
    <property type="project" value="UniProtKB-SubCell"/>
</dbReference>
<dbReference type="InterPro" id="IPR036236">
    <property type="entry name" value="Znf_C2H2_sf"/>
</dbReference>
<feature type="domain" description="C2H2-type" evidence="8">
    <location>
        <begin position="256"/>
        <end position="283"/>
    </location>
</feature>
<dbReference type="SUPFAM" id="SSF57667">
    <property type="entry name" value="beta-beta-alpha zinc fingers"/>
    <property type="match status" value="1"/>
</dbReference>
<dbReference type="EMBL" id="HF935487">
    <property type="protein sequence ID" value="CCX09681.1"/>
    <property type="molecule type" value="Genomic_DNA"/>
</dbReference>
<accession>U4L211</accession>
<keyword evidence="10" id="KW-1185">Reference proteome</keyword>
<evidence type="ECO:0000256" key="6">
    <source>
        <dbReference type="PROSITE-ProRule" id="PRU00042"/>
    </source>
</evidence>
<evidence type="ECO:0000256" key="4">
    <source>
        <dbReference type="ARBA" id="ARBA00022833"/>
    </source>
</evidence>
<dbReference type="PANTHER" id="PTHR24396">
    <property type="entry name" value="ZINC FINGER PROTEIN"/>
    <property type="match status" value="1"/>
</dbReference>
<feature type="coiled-coil region" evidence="7">
    <location>
        <begin position="105"/>
        <end position="132"/>
    </location>
</feature>
<keyword evidence="2" id="KW-0479">Metal-binding</keyword>
<dbReference type="Gene3D" id="3.30.160.60">
    <property type="entry name" value="Classic Zinc Finger"/>
    <property type="match status" value="1"/>
</dbReference>
<evidence type="ECO:0000256" key="5">
    <source>
        <dbReference type="ARBA" id="ARBA00023242"/>
    </source>
</evidence>
<dbReference type="SMART" id="SM00355">
    <property type="entry name" value="ZnF_C2H2"/>
    <property type="match status" value="2"/>
</dbReference>
<evidence type="ECO:0000313" key="10">
    <source>
        <dbReference type="Proteomes" id="UP000018144"/>
    </source>
</evidence>
<organism evidence="9 10">
    <name type="scientific">Pyronema omphalodes (strain CBS 100304)</name>
    <name type="common">Pyronema confluens</name>
    <dbReference type="NCBI Taxonomy" id="1076935"/>
    <lineage>
        <taxon>Eukaryota</taxon>
        <taxon>Fungi</taxon>
        <taxon>Dikarya</taxon>
        <taxon>Ascomycota</taxon>
        <taxon>Pezizomycotina</taxon>
        <taxon>Pezizomycetes</taxon>
        <taxon>Pezizales</taxon>
        <taxon>Pyronemataceae</taxon>
        <taxon>Pyronema</taxon>
    </lineage>
</organism>
<name>U4L211_PYROM</name>
<keyword evidence="4" id="KW-0862">Zinc</keyword>
<dbReference type="GO" id="GO:0008270">
    <property type="term" value="F:zinc ion binding"/>
    <property type="evidence" value="ECO:0007669"/>
    <property type="project" value="UniProtKB-KW"/>
</dbReference>
<dbReference type="AlphaFoldDB" id="U4L211"/>
<evidence type="ECO:0000256" key="1">
    <source>
        <dbReference type="ARBA" id="ARBA00004123"/>
    </source>
</evidence>
<evidence type="ECO:0000256" key="3">
    <source>
        <dbReference type="ARBA" id="ARBA00022771"/>
    </source>
</evidence>
<dbReference type="InterPro" id="IPR013087">
    <property type="entry name" value="Znf_C2H2_type"/>
</dbReference>
<reference evidence="9 10" key="1">
    <citation type="journal article" date="2013" name="PLoS Genet.">
        <title>The genome and development-dependent transcriptomes of Pyronema confluens: a window into fungal evolution.</title>
        <authorList>
            <person name="Traeger S."/>
            <person name="Altegoer F."/>
            <person name="Freitag M."/>
            <person name="Gabaldon T."/>
            <person name="Kempken F."/>
            <person name="Kumar A."/>
            <person name="Marcet-Houben M."/>
            <person name="Poggeler S."/>
            <person name="Stajich J.E."/>
            <person name="Nowrousian M."/>
        </authorList>
    </citation>
    <scope>NUCLEOTIDE SEQUENCE [LARGE SCALE GENOMIC DNA]</scope>
    <source>
        <strain evidence="10">CBS 100304</strain>
        <tissue evidence="9">Vegetative mycelium</tissue>
    </source>
</reference>
<gene>
    <name evidence="9" type="ORF">PCON_09274</name>
</gene>
<keyword evidence="3 6" id="KW-0863">Zinc-finger</keyword>
<proteinExistence type="predicted"/>
<dbReference type="PANTHER" id="PTHR24396:SF19">
    <property type="entry name" value="FI01119P"/>
    <property type="match status" value="1"/>
</dbReference>
<dbReference type="PROSITE" id="PS50157">
    <property type="entry name" value="ZINC_FINGER_C2H2_2"/>
    <property type="match status" value="2"/>
</dbReference>
<protein>
    <submittedName>
        <fullName evidence="9">Similar to Zinc finger protein 436 acc. no. Q5R5Y7</fullName>
    </submittedName>
</protein>
<dbReference type="PROSITE" id="PS00028">
    <property type="entry name" value="ZINC_FINGER_C2H2_1"/>
    <property type="match status" value="2"/>
</dbReference>
<evidence type="ECO:0000256" key="7">
    <source>
        <dbReference type="SAM" id="Coils"/>
    </source>
</evidence>
<dbReference type="OrthoDB" id="10261408at2759"/>
<evidence type="ECO:0000256" key="2">
    <source>
        <dbReference type="ARBA" id="ARBA00022723"/>
    </source>
</evidence>
<keyword evidence="7" id="KW-0175">Coiled coil</keyword>
<dbReference type="GO" id="GO:0000978">
    <property type="term" value="F:RNA polymerase II cis-regulatory region sequence-specific DNA binding"/>
    <property type="evidence" value="ECO:0007669"/>
    <property type="project" value="TreeGrafter"/>
</dbReference>
<comment type="subcellular location">
    <subcellularLocation>
        <location evidence="1">Nucleus</location>
    </subcellularLocation>
</comment>
<keyword evidence="5" id="KW-0539">Nucleus</keyword>